<organism evidence="1">
    <name type="scientific">mine drainage metagenome</name>
    <dbReference type="NCBI Taxonomy" id="410659"/>
    <lineage>
        <taxon>unclassified sequences</taxon>
        <taxon>metagenomes</taxon>
        <taxon>ecological metagenomes</taxon>
    </lineage>
</organism>
<dbReference type="Gene3D" id="1.25.40.10">
    <property type="entry name" value="Tetratricopeptide repeat domain"/>
    <property type="match status" value="1"/>
</dbReference>
<sequence length="274" mass="31034">ARIMAQTGRSDVAADEFRHVLQRDPRNADAWFGLSYLDDCYLKPIDGASIADVLSARSVDDPAREKLYFALAKAFEVQQDYERAFDYFRRANEFGRRRAPWNPERAHARVESIKRAFSELTMPTVTGDYGSEAIFIVSLPRSGSTLLEQILASHPDVEGANEIQSLALTIEAESRSRGLPFPGWVSEEGPQDWNRLGQEYLSRAEHWRHGKPRFTDKNLENWLIAGAALLMLPGTRVILLQRDFVETCLACYRQSFGNSRGFTCDLEAMADYCS</sequence>
<dbReference type="Pfam" id="PF13469">
    <property type="entry name" value="Sulfotransfer_3"/>
    <property type="match status" value="1"/>
</dbReference>
<evidence type="ECO:0000313" key="1">
    <source>
        <dbReference type="EMBL" id="EQD46851.1"/>
    </source>
</evidence>
<feature type="non-terminal residue" evidence="1">
    <location>
        <position position="1"/>
    </location>
</feature>
<dbReference type="AlphaFoldDB" id="T0ZF72"/>
<dbReference type="PROSITE" id="PS50005">
    <property type="entry name" value="TPR"/>
    <property type="match status" value="1"/>
</dbReference>
<accession>T0ZF72</accession>
<dbReference type="SUPFAM" id="SSF48452">
    <property type="entry name" value="TPR-like"/>
    <property type="match status" value="1"/>
</dbReference>
<dbReference type="Gene3D" id="3.40.50.300">
    <property type="entry name" value="P-loop containing nucleotide triphosphate hydrolases"/>
    <property type="match status" value="1"/>
</dbReference>
<dbReference type="InterPro" id="IPR019734">
    <property type="entry name" value="TPR_rpt"/>
</dbReference>
<dbReference type="InterPro" id="IPR027417">
    <property type="entry name" value="P-loop_NTPase"/>
</dbReference>
<dbReference type="EMBL" id="AUZX01010590">
    <property type="protein sequence ID" value="EQD46851.1"/>
    <property type="molecule type" value="Genomic_DNA"/>
</dbReference>
<protein>
    <submittedName>
        <fullName evidence="1">TPR domain protein</fullName>
    </submittedName>
</protein>
<feature type="non-terminal residue" evidence="1">
    <location>
        <position position="274"/>
    </location>
</feature>
<reference evidence="1" key="1">
    <citation type="submission" date="2013-08" db="EMBL/GenBank/DDBJ databases">
        <authorList>
            <person name="Mendez C."/>
            <person name="Richter M."/>
            <person name="Ferrer M."/>
            <person name="Sanchez J."/>
        </authorList>
    </citation>
    <scope>NUCLEOTIDE SEQUENCE</scope>
</reference>
<dbReference type="InterPro" id="IPR011990">
    <property type="entry name" value="TPR-like_helical_dom_sf"/>
</dbReference>
<gene>
    <name evidence="1" type="ORF">B1A_14436</name>
</gene>
<proteinExistence type="predicted"/>
<comment type="caution">
    <text evidence="1">The sequence shown here is derived from an EMBL/GenBank/DDBJ whole genome shotgun (WGS) entry which is preliminary data.</text>
</comment>
<name>T0ZF72_9ZZZZ</name>
<reference evidence="1" key="2">
    <citation type="journal article" date="2014" name="ISME J.">
        <title>Microbial stratification in low pH oxic and suboxic macroscopic growths along an acid mine drainage.</title>
        <authorList>
            <person name="Mendez-Garcia C."/>
            <person name="Mesa V."/>
            <person name="Sprenger R.R."/>
            <person name="Richter M."/>
            <person name="Diez M.S."/>
            <person name="Solano J."/>
            <person name="Bargiela R."/>
            <person name="Golyshina O.V."/>
            <person name="Manteca A."/>
            <person name="Ramos J.L."/>
            <person name="Gallego J.R."/>
            <person name="Llorente I."/>
            <person name="Martins Dos Santos V.A."/>
            <person name="Jensen O.N."/>
            <person name="Pelaez A.I."/>
            <person name="Sanchez J."/>
            <person name="Ferrer M."/>
        </authorList>
    </citation>
    <scope>NUCLEOTIDE SEQUENCE</scope>
</reference>
<dbReference type="SUPFAM" id="SSF52540">
    <property type="entry name" value="P-loop containing nucleoside triphosphate hydrolases"/>
    <property type="match status" value="1"/>
</dbReference>